<sequence length="300" mass="33578">MGANVAAITPVTVPPALGKASLHADPNFMPPTGSGVVAIKPAAVRDGKASERDEFKPLIEAATKMDRFSFSCKSYTYKETYDRPDGRIAKTIYHYNAAKPPAERRAMVLLHNSPPTEKQKNAIAEGALKLYGKKKKRKEWIKALEANIKHGSCHMEALGNVLKYTFLTHHRSDYKFNRFYIKNEGYGVRQERRIEYMVDMSTGDLVDYKTIFCDGIRVRDTAGVELELLEIRRTFSHAPDCEMPLSTTYHVRLRTAAPVAEDGAKAEGAITGIGRDFKKVTCYDDRLRVDIGEGEVIGME</sequence>
<evidence type="ECO:0000313" key="1">
    <source>
        <dbReference type="EMBL" id="OAM88290.1"/>
    </source>
</evidence>
<comment type="caution">
    <text evidence="1">The sequence shown here is derived from an EMBL/GenBank/DDBJ whole genome shotgun (WGS) entry which is preliminary data.</text>
</comment>
<dbReference type="STRING" id="1184151.AW736_19690"/>
<reference evidence="1 2" key="1">
    <citation type="submission" date="2016-01" db="EMBL/GenBank/DDBJ databases">
        <title>High potential of lignocellulose degradation of a new Verrucomicrobia species.</title>
        <authorList>
            <person name="Wang Y."/>
            <person name="Shi Y."/>
            <person name="Qiu Z."/>
            <person name="Liu S."/>
            <person name="Yang H."/>
        </authorList>
    </citation>
    <scope>NUCLEOTIDE SEQUENCE [LARGE SCALE GENOMIC DNA]</scope>
    <source>
        <strain evidence="1 2">TSB47</strain>
    </source>
</reference>
<evidence type="ECO:0000313" key="2">
    <source>
        <dbReference type="Proteomes" id="UP000078486"/>
    </source>
</evidence>
<accession>A0A178IE74</accession>
<dbReference type="EMBL" id="LRRQ01000138">
    <property type="protein sequence ID" value="OAM88290.1"/>
    <property type="molecule type" value="Genomic_DNA"/>
</dbReference>
<dbReference type="AlphaFoldDB" id="A0A178IE74"/>
<name>A0A178IE74_9BACT</name>
<gene>
    <name evidence="1" type="ORF">AW736_19690</name>
</gene>
<keyword evidence="2" id="KW-1185">Reference proteome</keyword>
<dbReference type="Proteomes" id="UP000078486">
    <property type="component" value="Unassembled WGS sequence"/>
</dbReference>
<protein>
    <submittedName>
        <fullName evidence="1">Uncharacterized protein</fullName>
    </submittedName>
</protein>
<organism evidence="1 2">
    <name type="scientific">Termitidicoccus mucosus</name>
    <dbReference type="NCBI Taxonomy" id="1184151"/>
    <lineage>
        <taxon>Bacteria</taxon>
        <taxon>Pseudomonadati</taxon>
        <taxon>Verrucomicrobiota</taxon>
        <taxon>Opitutia</taxon>
        <taxon>Opitutales</taxon>
        <taxon>Opitutaceae</taxon>
        <taxon>Termitidicoccus</taxon>
    </lineage>
</organism>
<proteinExistence type="predicted"/>